<dbReference type="AlphaFoldDB" id="A0A5B7CQA0"/>
<dbReference type="Proteomes" id="UP000324222">
    <property type="component" value="Unassembled WGS sequence"/>
</dbReference>
<proteinExistence type="predicted"/>
<protein>
    <submittedName>
        <fullName evidence="1">Uncharacterized protein</fullName>
    </submittedName>
</protein>
<accession>A0A5B7CQA0</accession>
<comment type="caution">
    <text evidence="1">The sequence shown here is derived from an EMBL/GenBank/DDBJ whole genome shotgun (WGS) entry which is preliminary data.</text>
</comment>
<evidence type="ECO:0000313" key="2">
    <source>
        <dbReference type="Proteomes" id="UP000324222"/>
    </source>
</evidence>
<gene>
    <name evidence="1" type="ORF">E2C01_004547</name>
</gene>
<name>A0A5B7CQA0_PORTR</name>
<organism evidence="1 2">
    <name type="scientific">Portunus trituberculatus</name>
    <name type="common">Swimming crab</name>
    <name type="synonym">Neptunus trituberculatus</name>
    <dbReference type="NCBI Taxonomy" id="210409"/>
    <lineage>
        <taxon>Eukaryota</taxon>
        <taxon>Metazoa</taxon>
        <taxon>Ecdysozoa</taxon>
        <taxon>Arthropoda</taxon>
        <taxon>Crustacea</taxon>
        <taxon>Multicrustacea</taxon>
        <taxon>Malacostraca</taxon>
        <taxon>Eumalacostraca</taxon>
        <taxon>Eucarida</taxon>
        <taxon>Decapoda</taxon>
        <taxon>Pleocyemata</taxon>
        <taxon>Brachyura</taxon>
        <taxon>Eubrachyura</taxon>
        <taxon>Portunoidea</taxon>
        <taxon>Portunidae</taxon>
        <taxon>Portuninae</taxon>
        <taxon>Portunus</taxon>
    </lineage>
</organism>
<dbReference type="EMBL" id="VSRR010000185">
    <property type="protein sequence ID" value="MPC11872.1"/>
    <property type="molecule type" value="Genomic_DNA"/>
</dbReference>
<sequence>MRSRVVGGSVVVRAMVVAPARRVHRHASVVAPTPDLTMVTTLLAVPYALPALIPDLARVPRPFLCLMALQHLCLAAAVTVDKDRSLLQVLSDFFHSQLMKQRPLFGAREVRFGQGGKLCLS</sequence>
<reference evidence="1 2" key="1">
    <citation type="submission" date="2019-05" db="EMBL/GenBank/DDBJ databases">
        <title>Another draft genome of Portunus trituberculatus and its Hox gene families provides insights of decapod evolution.</title>
        <authorList>
            <person name="Jeong J.-H."/>
            <person name="Song I."/>
            <person name="Kim S."/>
            <person name="Choi T."/>
            <person name="Kim D."/>
            <person name="Ryu S."/>
            <person name="Kim W."/>
        </authorList>
    </citation>
    <scope>NUCLEOTIDE SEQUENCE [LARGE SCALE GENOMIC DNA]</scope>
    <source>
        <tissue evidence="1">Muscle</tissue>
    </source>
</reference>
<keyword evidence="2" id="KW-1185">Reference proteome</keyword>
<evidence type="ECO:0000313" key="1">
    <source>
        <dbReference type="EMBL" id="MPC11872.1"/>
    </source>
</evidence>